<accession>A0ACC3TGF2</accession>
<dbReference type="Proteomes" id="UP001489719">
    <property type="component" value="Unassembled WGS sequence"/>
</dbReference>
<evidence type="ECO:0000313" key="2">
    <source>
        <dbReference type="Proteomes" id="UP001489719"/>
    </source>
</evidence>
<keyword evidence="2" id="KW-1185">Reference proteome</keyword>
<dbReference type="EMBL" id="MU970136">
    <property type="protein sequence ID" value="KAK9320270.1"/>
    <property type="molecule type" value="Genomic_DNA"/>
</dbReference>
<name>A0ACC3TGF2_9ASCO</name>
<sequence length="64" mass="7193">MAETTDKREEEKTDASDHSPTVSIQKQNEAEKSTPKDDEEEHKHEYQGRASDLPSVKMTTVSSS</sequence>
<organism evidence="1 2">
    <name type="scientific">Lipomyces orientalis</name>
    <dbReference type="NCBI Taxonomy" id="1233043"/>
    <lineage>
        <taxon>Eukaryota</taxon>
        <taxon>Fungi</taxon>
        <taxon>Dikarya</taxon>
        <taxon>Ascomycota</taxon>
        <taxon>Saccharomycotina</taxon>
        <taxon>Lipomycetes</taxon>
        <taxon>Lipomycetales</taxon>
        <taxon>Lipomycetaceae</taxon>
        <taxon>Lipomyces</taxon>
    </lineage>
</organism>
<proteinExistence type="predicted"/>
<comment type="caution">
    <text evidence="1">The sequence shown here is derived from an EMBL/GenBank/DDBJ whole genome shotgun (WGS) entry which is preliminary data.</text>
</comment>
<gene>
    <name evidence="1" type="ORF">V1517DRAFT_8295</name>
</gene>
<protein>
    <submittedName>
        <fullName evidence="1">Uncharacterized protein</fullName>
    </submittedName>
</protein>
<evidence type="ECO:0000313" key="1">
    <source>
        <dbReference type="EMBL" id="KAK9320270.1"/>
    </source>
</evidence>
<reference evidence="2" key="1">
    <citation type="journal article" date="2024" name="Front. Bioeng. Biotechnol.">
        <title>Genome-scale model development and genomic sequencing of the oleaginous clade Lipomyces.</title>
        <authorList>
            <person name="Czajka J.J."/>
            <person name="Han Y."/>
            <person name="Kim J."/>
            <person name="Mondo S.J."/>
            <person name="Hofstad B.A."/>
            <person name="Robles A."/>
            <person name="Haridas S."/>
            <person name="Riley R."/>
            <person name="LaButti K."/>
            <person name="Pangilinan J."/>
            <person name="Andreopoulos W."/>
            <person name="Lipzen A."/>
            <person name="Yan J."/>
            <person name="Wang M."/>
            <person name="Ng V."/>
            <person name="Grigoriev I.V."/>
            <person name="Spatafora J.W."/>
            <person name="Magnuson J.K."/>
            <person name="Baker S.E."/>
            <person name="Pomraning K.R."/>
        </authorList>
    </citation>
    <scope>NUCLEOTIDE SEQUENCE [LARGE SCALE GENOMIC DNA]</scope>
    <source>
        <strain evidence="2">CBS 10300</strain>
    </source>
</reference>